<evidence type="ECO:0000256" key="3">
    <source>
        <dbReference type="ARBA" id="ARBA00022475"/>
    </source>
</evidence>
<feature type="transmembrane region" description="Helical" evidence="7">
    <location>
        <begin position="317"/>
        <end position="341"/>
    </location>
</feature>
<dbReference type="GO" id="GO:0008381">
    <property type="term" value="F:mechanosensitive monoatomic ion channel activity"/>
    <property type="evidence" value="ECO:0007669"/>
    <property type="project" value="InterPro"/>
</dbReference>
<feature type="transmembrane region" description="Helical" evidence="7">
    <location>
        <begin position="347"/>
        <end position="365"/>
    </location>
</feature>
<keyword evidence="3" id="KW-1003">Cell membrane</keyword>
<keyword evidence="5 7" id="KW-1133">Transmembrane helix</keyword>
<dbReference type="OrthoDB" id="9809206at2"/>
<evidence type="ECO:0000256" key="6">
    <source>
        <dbReference type="ARBA" id="ARBA00023136"/>
    </source>
</evidence>
<dbReference type="Pfam" id="PF21082">
    <property type="entry name" value="MS_channel_3rd"/>
    <property type="match status" value="1"/>
</dbReference>
<evidence type="ECO:0000313" key="12">
    <source>
        <dbReference type="Proteomes" id="UP000318126"/>
    </source>
</evidence>
<evidence type="ECO:0000259" key="9">
    <source>
        <dbReference type="Pfam" id="PF00924"/>
    </source>
</evidence>
<proteinExistence type="inferred from homology"/>
<dbReference type="InterPro" id="IPR010920">
    <property type="entry name" value="LSM_dom_sf"/>
</dbReference>
<dbReference type="PANTHER" id="PTHR30221">
    <property type="entry name" value="SMALL-CONDUCTANCE MECHANOSENSITIVE CHANNEL"/>
    <property type="match status" value="1"/>
</dbReference>
<dbReference type="InterPro" id="IPR045275">
    <property type="entry name" value="MscS_archaea/bacteria_type"/>
</dbReference>
<comment type="caution">
    <text evidence="11">The sequence shown here is derived from an EMBL/GenBank/DDBJ whole genome shotgun (WGS) entry which is preliminary data.</text>
</comment>
<keyword evidence="4 7" id="KW-0812">Transmembrane</keyword>
<dbReference type="Gene3D" id="1.10.287.1260">
    <property type="match status" value="1"/>
</dbReference>
<evidence type="ECO:0000259" key="10">
    <source>
        <dbReference type="Pfam" id="PF21082"/>
    </source>
</evidence>
<gene>
    <name evidence="11" type="ORF">FN961_02880</name>
</gene>
<dbReference type="InterPro" id="IPR011066">
    <property type="entry name" value="MscS_channel_C_sf"/>
</dbReference>
<dbReference type="InterPro" id="IPR049278">
    <property type="entry name" value="MS_channel_C"/>
</dbReference>
<dbReference type="Proteomes" id="UP000318126">
    <property type="component" value="Unassembled WGS sequence"/>
</dbReference>
<dbReference type="InterPro" id="IPR011014">
    <property type="entry name" value="MscS_channel_TM-2"/>
</dbReference>
<feature type="domain" description="Mechanosensitive ion channel MscS" evidence="9">
    <location>
        <begin position="367"/>
        <end position="433"/>
    </location>
</feature>
<feature type="domain" description="Mechanosensitive ion channel MscS C-terminal" evidence="10">
    <location>
        <begin position="440"/>
        <end position="522"/>
    </location>
</feature>
<dbReference type="InterPro" id="IPR023408">
    <property type="entry name" value="MscS_beta-dom_sf"/>
</dbReference>
<dbReference type="SUPFAM" id="SSF82861">
    <property type="entry name" value="Mechanosensitive channel protein MscS (YggB), transmembrane region"/>
    <property type="match status" value="1"/>
</dbReference>
<dbReference type="GO" id="GO:0005886">
    <property type="term" value="C:plasma membrane"/>
    <property type="evidence" value="ECO:0007669"/>
    <property type="project" value="UniProtKB-SubCell"/>
</dbReference>
<evidence type="ECO:0000313" key="11">
    <source>
        <dbReference type="EMBL" id="TRY15937.1"/>
    </source>
</evidence>
<evidence type="ECO:0000256" key="1">
    <source>
        <dbReference type="ARBA" id="ARBA00004651"/>
    </source>
</evidence>
<dbReference type="Pfam" id="PF00924">
    <property type="entry name" value="MS_channel_2nd"/>
    <property type="match status" value="1"/>
</dbReference>
<dbReference type="SUPFAM" id="SSF82689">
    <property type="entry name" value="Mechanosensitive channel protein MscS (YggB), C-terminal domain"/>
    <property type="match status" value="1"/>
</dbReference>
<keyword evidence="7" id="KW-0997">Cell inner membrane</keyword>
<dbReference type="EMBL" id="VKGK01000002">
    <property type="protein sequence ID" value="TRY15937.1"/>
    <property type="molecule type" value="Genomic_DNA"/>
</dbReference>
<evidence type="ECO:0000256" key="2">
    <source>
        <dbReference type="ARBA" id="ARBA00008017"/>
    </source>
</evidence>
<dbReference type="AlphaFoldDB" id="A0A553JU00"/>
<feature type="transmembrane region" description="Helical" evidence="7">
    <location>
        <begin position="279"/>
        <end position="296"/>
    </location>
</feature>
<dbReference type="InterPro" id="IPR006685">
    <property type="entry name" value="MscS_channel_2nd"/>
</dbReference>
<evidence type="ECO:0000256" key="7">
    <source>
        <dbReference type="RuleBase" id="RU369025"/>
    </source>
</evidence>
<keyword evidence="6 7" id="KW-0472">Membrane</keyword>
<comment type="function">
    <text evidence="7">Mechanosensitive channel that participates in the regulation of osmotic pressure changes within the cell, opening in response to stretch forces in the membrane lipid bilayer, without the need for other proteins. Contributes to normal resistance to hypoosmotic shock. Forms an ion channel of 1.0 nanosiemens conductance with a slight preference for anions.</text>
</comment>
<keyword evidence="7" id="KW-0407">Ion channel</keyword>
<keyword evidence="12" id="KW-1185">Reference proteome</keyword>
<evidence type="ECO:0000256" key="4">
    <source>
        <dbReference type="ARBA" id="ARBA00022692"/>
    </source>
</evidence>
<organism evidence="11 12">
    <name type="scientific">Shewanella hanedai</name>
    <name type="common">Alteromonas hanedai</name>
    <dbReference type="NCBI Taxonomy" id="25"/>
    <lineage>
        <taxon>Bacteria</taxon>
        <taxon>Pseudomonadati</taxon>
        <taxon>Pseudomonadota</taxon>
        <taxon>Gammaproteobacteria</taxon>
        <taxon>Alteromonadales</taxon>
        <taxon>Shewanellaceae</taxon>
        <taxon>Shewanella</taxon>
    </lineage>
</organism>
<feature type="chain" id="PRO_5021753208" description="Small-conductance mechanosensitive channel" evidence="8">
    <location>
        <begin position="23"/>
        <end position="534"/>
    </location>
</feature>
<dbReference type="Gene3D" id="2.30.30.60">
    <property type="match status" value="1"/>
</dbReference>
<comment type="caution">
    <text evidence="7">Lacks conserved residue(s) required for the propagation of feature annotation.</text>
</comment>
<evidence type="ECO:0000256" key="5">
    <source>
        <dbReference type="ARBA" id="ARBA00022989"/>
    </source>
</evidence>
<dbReference type="PANTHER" id="PTHR30221:SF1">
    <property type="entry name" value="SMALL-CONDUCTANCE MECHANOSENSITIVE CHANNEL"/>
    <property type="match status" value="1"/>
</dbReference>
<dbReference type="SUPFAM" id="SSF50182">
    <property type="entry name" value="Sm-like ribonucleoproteins"/>
    <property type="match status" value="1"/>
</dbReference>
<dbReference type="Gene3D" id="3.30.70.100">
    <property type="match status" value="1"/>
</dbReference>
<comment type="subunit">
    <text evidence="7">Homoheptamer.</text>
</comment>
<name>A0A553JU00_SHEHA</name>
<accession>A0A553JU00</accession>
<keyword evidence="7" id="KW-0406">Ion transport</keyword>
<dbReference type="RefSeq" id="WP_143563032.1">
    <property type="nucleotide sequence ID" value="NZ_BMPL01000002.1"/>
</dbReference>
<evidence type="ECO:0000256" key="8">
    <source>
        <dbReference type="SAM" id="SignalP"/>
    </source>
</evidence>
<protein>
    <recommendedName>
        <fullName evidence="7">Small-conductance mechanosensitive channel</fullName>
    </recommendedName>
</protein>
<feature type="signal peptide" evidence="8">
    <location>
        <begin position="1"/>
        <end position="22"/>
    </location>
</feature>
<keyword evidence="7" id="KW-0813">Transport</keyword>
<comment type="similarity">
    <text evidence="2 7">Belongs to the MscS (TC 1.A.23) family.</text>
</comment>
<reference evidence="12" key="1">
    <citation type="submission" date="2019-07" db="EMBL/GenBank/DDBJ databases">
        <title>Shewanella sp. YLB-08 draft genomic sequence.</title>
        <authorList>
            <person name="Yu L."/>
        </authorList>
    </citation>
    <scope>NUCLEOTIDE SEQUENCE [LARGE SCALE GENOMIC DNA]</scope>
    <source>
        <strain evidence="12">JCM 20706</strain>
    </source>
</reference>
<sequence length="534" mass="59480">MHRIIALIMLAIVGLSSPSVQADSSNISNELTSLQTSIQQDVAQLSKTHGELANFTEYRIKQNTELLHEQLKELMGEPNLNKEMLKPFIESHLIFIGKVDTYFKNKISKLQNQLGKGDDNKIMMQLSLLEAERDQQLQAYLEVLEWAKTLGLNTGDKTALLTKSLIARANGFNSFVQFTQDKLKLAIKEVSLAGKDVTAEQTLNVTDLKERLSHASSSLGVAINLLDTLGQNTSDMKETLFKSSGDITQDVLNMDVASSLFEQWLTSVQDYLIENGPGIVFKLFIFILILFAAGMISKAVRKLVKRAVSNSKLKVSILLQEFFISLSGKATFTLGVLIALSQLGIELAPLLAGFGVAGVIIGFALQDTLSNFASGMMILVYRPYDVGDLINAAGVTGKVSHMSLVSTTIKTLDNQRLIIPNNKIWGDTINNITVEHQRRVDMTFGIGYSDDIEKTEKVLAEIIMAHPKVLKSPEPTIKLHTLGESSVDFIVRPWAKPEDYWDVYWDITRTVKMRFDAEKISIPFPQRDIHVYQK</sequence>
<comment type="subcellular location">
    <subcellularLocation>
        <location evidence="7">Cell inner membrane</location>
        <topology evidence="7">Multi-pass membrane protein</topology>
    </subcellularLocation>
    <subcellularLocation>
        <location evidence="1">Cell membrane</location>
        <topology evidence="1">Multi-pass membrane protein</topology>
    </subcellularLocation>
</comment>
<keyword evidence="8" id="KW-0732">Signal</keyword>